<dbReference type="InterPro" id="IPR018267">
    <property type="entry name" value="Ribosomal_eL37_CS"/>
</dbReference>
<feature type="non-terminal residue" evidence="12">
    <location>
        <position position="417"/>
    </location>
</feature>
<protein>
    <recommendedName>
        <fullName evidence="11">Kinetochore protein Sos7 coiled-coil domain-containing protein</fullName>
    </recommendedName>
</protein>
<dbReference type="SUPFAM" id="SSF57829">
    <property type="entry name" value="Zn-binding ribosomal proteins"/>
    <property type="match status" value="1"/>
</dbReference>
<dbReference type="OrthoDB" id="18959at2759"/>
<keyword evidence="5" id="KW-0862">Zinc</keyword>
<evidence type="ECO:0000259" key="11">
    <source>
        <dbReference type="Pfam" id="PF20882"/>
    </source>
</evidence>
<gene>
    <name evidence="12" type="ORF">B7463_g12443</name>
</gene>
<dbReference type="EMBL" id="NCSJ02000569">
    <property type="protein sequence ID" value="RFU23892.1"/>
    <property type="molecule type" value="Genomic_DNA"/>
</dbReference>
<organism evidence="12 13">
    <name type="scientific">Scytalidium lignicola</name>
    <name type="common">Hyphomycete</name>
    <dbReference type="NCBI Taxonomy" id="5539"/>
    <lineage>
        <taxon>Eukaryota</taxon>
        <taxon>Fungi</taxon>
        <taxon>Dikarya</taxon>
        <taxon>Ascomycota</taxon>
        <taxon>Pezizomycotina</taxon>
        <taxon>Leotiomycetes</taxon>
        <taxon>Leotiomycetes incertae sedis</taxon>
        <taxon>Scytalidium</taxon>
    </lineage>
</organism>
<dbReference type="GO" id="GO:0003735">
    <property type="term" value="F:structural constituent of ribosome"/>
    <property type="evidence" value="ECO:0007669"/>
    <property type="project" value="InterPro"/>
</dbReference>
<comment type="similarity">
    <text evidence="1">Belongs to the eukaryotic ribosomal protein eL37 family.</text>
</comment>
<evidence type="ECO:0000313" key="13">
    <source>
        <dbReference type="Proteomes" id="UP000258309"/>
    </source>
</evidence>
<keyword evidence="2" id="KW-0479">Metal-binding</keyword>
<keyword evidence="13" id="KW-1185">Reference proteome</keyword>
<name>A0A3E2GS20_SCYLI</name>
<reference evidence="12 13" key="1">
    <citation type="submission" date="2018-05" db="EMBL/GenBank/DDBJ databases">
        <title>Draft genome sequence of Scytalidium lignicola DSM 105466, a ubiquitous saprotrophic fungus.</title>
        <authorList>
            <person name="Buettner E."/>
            <person name="Gebauer A.M."/>
            <person name="Hofrichter M."/>
            <person name="Liers C."/>
            <person name="Kellner H."/>
        </authorList>
    </citation>
    <scope>NUCLEOTIDE SEQUENCE [LARGE SCALE GENOMIC DNA]</scope>
    <source>
        <strain evidence="12 13">DSM 105466</strain>
    </source>
</reference>
<evidence type="ECO:0000256" key="9">
    <source>
        <dbReference type="SAM" id="Coils"/>
    </source>
</evidence>
<accession>A0A3E2GS20</accession>
<dbReference type="InterPro" id="IPR048781">
    <property type="entry name" value="Sos7_CC"/>
</dbReference>
<evidence type="ECO:0000256" key="6">
    <source>
        <dbReference type="ARBA" id="ARBA00022884"/>
    </source>
</evidence>
<keyword evidence="9" id="KW-0175">Coiled coil</keyword>
<dbReference type="Proteomes" id="UP000258309">
    <property type="component" value="Unassembled WGS sequence"/>
</dbReference>
<dbReference type="InterPro" id="IPR011332">
    <property type="entry name" value="Ribosomal_zn-bd"/>
</dbReference>
<evidence type="ECO:0000256" key="1">
    <source>
        <dbReference type="ARBA" id="ARBA00009805"/>
    </source>
</evidence>
<dbReference type="Pfam" id="PF01907">
    <property type="entry name" value="Ribosomal_L37e"/>
    <property type="match status" value="1"/>
</dbReference>
<dbReference type="GO" id="GO:0008270">
    <property type="term" value="F:zinc ion binding"/>
    <property type="evidence" value="ECO:0007669"/>
    <property type="project" value="UniProtKB-KW"/>
</dbReference>
<dbReference type="FunFam" id="2.20.25.30:FF:000001">
    <property type="entry name" value="Ribosomal protein L37"/>
    <property type="match status" value="1"/>
</dbReference>
<dbReference type="InterPro" id="IPR037475">
    <property type="entry name" value="Sos7"/>
</dbReference>
<evidence type="ECO:0000256" key="8">
    <source>
        <dbReference type="ARBA" id="ARBA00023274"/>
    </source>
</evidence>
<comment type="caution">
    <text evidence="12">The sequence shown here is derived from an EMBL/GenBank/DDBJ whole genome shotgun (WGS) entry which is preliminary data.</text>
</comment>
<dbReference type="GO" id="GO:0006412">
    <property type="term" value="P:translation"/>
    <property type="evidence" value="ECO:0007669"/>
    <property type="project" value="InterPro"/>
</dbReference>
<evidence type="ECO:0000256" key="2">
    <source>
        <dbReference type="ARBA" id="ARBA00022723"/>
    </source>
</evidence>
<keyword evidence="7" id="KW-0689">Ribosomal protein</keyword>
<feature type="coiled-coil region" evidence="9">
    <location>
        <begin position="102"/>
        <end position="225"/>
    </location>
</feature>
<dbReference type="GO" id="GO:0022625">
    <property type="term" value="C:cytosolic large ribosomal subunit"/>
    <property type="evidence" value="ECO:0007669"/>
    <property type="project" value="UniProtKB-ARBA"/>
</dbReference>
<dbReference type="InterPro" id="IPR011331">
    <property type="entry name" value="Ribosomal_eL37/eL43"/>
</dbReference>
<sequence>MAKSYEEVFEALLKSQQSYEVSIIKLSEPVAGGIQQQSRERTSDVSTEAEDILTPASLQADLAHYKELFAKLRFSYVEQVTKEKFIRAIVGDPPLVVEHQENVELEEELAISKAALKKQKTEVDELVEELERQGRVLARRYERIQLQTTQLQELPTRIDELQASIDKLMELQAPGANPSLCLPLEKTLTLVEERERERAELDKQLEQLQAILPRKDRELDRLNAELQPLEVKRLGSTAAARDAKRRKEEALGGVADDLEERGRWWRGVESGLKTMLDWIANQPLRRESPTTTSTTPRADEFLIQNEYVTTIQSNSNSTGLTGYTAKGTSSFGKRHNKSHTLCRRCGRRSLHVQKHTCSSCGYPAAKTRKFNWGEKAKRRKTTGTGRMRYLKGVSRRFNNDFQTGTPVGARGPASKAE</sequence>
<dbReference type="HAMAP" id="MF_00547">
    <property type="entry name" value="Ribosomal_eL37"/>
    <property type="match status" value="1"/>
</dbReference>
<dbReference type="GO" id="GO:0051315">
    <property type="term" value="P:attachment of mitotic spindle microtubules to kinetochore"/>
    <property type="evidence" value="ECO:0007669"/>
    <property type="project" value="TreeGrafter"/>
</dbReference>
<dbReference type="PANTHER" id="PTHR37329">
    <property type="entry name" value="KINETOCHORE PROTEIN SOS7"/>
    <property type="match status" value="1"/>
</dbReference>
<dbReference type="GO" id="GO:0030684">
    <property type="term" value="C:preribosome"/>
    <property type="evidence" value="ECO:0007669"/>
    <property type="project" value="UniProtKB-ARBA"/>
</dbReference>
<evidence type="ECO:0000256" key="7">
    <source>
        <dbReference type="ARBA" id="ARBA00022980"/>
    </source>
</evidence>
<evidence type="ECO:0000256" key="3">
    <source>
        <dbReference type="ARBA" id="ARBA00022730"/>
    </source>
</evidence>
<feature type="domain" description="Kinetochore protein Sos7 coiled-coil" evidence="11">
    <location>
        <begin position="67"/>
        <end position="141"/>
    </location>
</feature>
<dbReference type="GO" id="GO:0000776">
    <property type="term" value="C:kinetochore"/>
    <property type="evidence" value="ECO:0007669"/>
    <property type="project" value="InterPro"/>
</dbReference>
<dbReference type="AlphaFoldDB" id="A0A3E2GS20"/>
<keyword evidence="4" id="KW-0863">Zinc-finger</keyword>
<keyword evidence="8" id="KW-0687">Ribonucleoprotein</keyword>
<dbReference type="PROSITE" id="PS01077">
    <property type="entry name" value="RIBOSOMAL_L37E"/>
    <property type="match status" value="1"/>
</dbReference>
<dbReference type="GO" id="GO:0019843">
    <property type="term" value="F:rRNA binding"/>
    <property type="evidence" value="ECO:0007669"/>
    <property type="project" value="UniProtKB-KW"/>
</dbReference>
<dbReference type="Gene3D" id="2.20.25.30">
    <property type="match status" value="1"/>
</dbReference>
<feature type="region of interest" description="Disordered" evidence="10">
    <location>
        <begin position="398"/>
        <end position="417"/>
    </location>
</feature>
<dbReference type="OMA" id="RFNNDFQ"/>
<feature type="non-terminal residue" evidence="12">
    <location>
        <position position="1"/>
    </location>
</feature>
<dbReference type="PANTHER" id="PTHR37329:SF1">
    <property type="entry name" value="KINETOCHORE PROTEIN SOS7"/>
    <property type="match status" value="1"/>
</dbReference>
<evidence type="ECO:0000313" key="12">
    <source>
        <dbReference type="EMBL" id="RFU23892.1"/>
    </source>
</evidence>
<dbReference type="GO" id="GO:0034501">
    <property type="term" value="P:protein localization to kinetochore"/>
    <property type="evidence" value="ECO:0007669"/>
    <property type="project" value="InterPro"/>
</dbReference>
<keyword evidence="6" id="KW-0694">RNA-binding</keyword>
<evidence type="ECO:0000256" key="5">
    <source>
        <dbReference type="ARBA" id="ARBA00022833"/>
    </source>
</evidence>
<keyword evidence="3" id="KW-0699">rRNA-binding</keyword>
<dbReference type="STRING" id="5539.A0A3E2GS20"/>
<proteinExistence type="inferred from homology"/>
<dbReference type="Pfam" id="PF20882">
    <property type="entry name" value="Sos7"/>
    <property type="match status" value="1"/>
</dbReference>
<evidence type="ECO:0000256" key="10">
    <source>
        <dbReference type="SAM" id="MobiDB-lite"/>
    </source>
</evidence>
<evidence type="ECO:0000256" key="4">
    <source>
        <dbReference type="ARBA" id="ARBA00022771"/>
    </source>
</evidence>
<dbReference type="InterPro" id="IPR001569">
    <property type="entry name" value="Ribosomal_eL37"/>
</dbReference>